<dbReference type="Pfam" id="PF14012">
    <property type="entry name" value="DUF4229"/>
    <property type="match status" value="1"/>
</dbReference>
<proteinExistence type="predicted"/>
<evidence type="ECO:0000313" key="2">
    <source>
        <dbReference type="EMBL" id="AFA72141.1"/>
    </source>
</evidence>
<keyword evidence="3" id="KW-1185">Reference proteome</keyword>
<organism evidence="2 3">
    <name type="scientific">Gordonia polyisoprenivorans (strain DSM 44266 / VH2)</name>
    <dbReference type="NCBI Taxonomy" id="1112204"/>
    <lineage>
        <taxon>Bacteria</taxon>
        <taxon>Bacillati</taxon>
        <taxon>Actinomycetota</taxon>
        <taxon>Actinomycetes</taxon>
        <taxon>Mycobacteriales</taxon>
        <taxon>Gordoniaceae</taxon>
        <taxon>Gordonia</taxon>
    </lineage>
</organism>
<dbReference type="STRING" id="1112204.GPOL_c10790"/>
<reference evidence="2 3" key="1">
    <citation type="journal article" date="2012" name="Appl. Environ. Microbiol.">
        <title>Involvement of two latex-clearing proteins during rubber degradation and insights into the subsequent degradation pathway revealed by the genome sequence of Gordonia polyisoprenivorans strain VH2.</title>
        <authorList>
            <person name="Hiessl S."/>
            <person name="Schuldes J."/>
            <person name="Thurmer A."/>
            <person name="Halbsguth T."/>
            <person name="Broker D."/>
            <person name="Angelov A."/>
            <person name="Liebl W."/>
            <person name="Daniel R."/>
            <person name="Steinbuchel A."/>
        </authorList>
    </citation>
    <scope>NUCLEOTIDE SEQUENCE [LARGE SCALE GENOMIC DNA]</scope>
    <source>
        <strain evidence="3">DSM 44266 / VH2</strain>
    </source>
</reference>
<keyword evidence="1" id="KW-0472">Membrane</keyword>
<dbReference type="KEGG" id="gpo:GPOL_c10790"/>
<keyword evidence="1" id="KW-1133">Transmembrane helix</keyword>
<evidence type="ECO:0008006" key="4">
    <source>
        <dbReference type="Google" id="ProtNLM"/>
    </source>
</evidence>
<dbReference type="Proteomes" id="UP000009154">
    <property type="component" value="Chromosome"/>
</dbReference>
<feature type="transmembrane region" description="Helical" evidence="1">
    <location>
        <begin position="45"/>
        <end position="68"/>
    </location>
</feature>
<evidence type="ECO:0000256" key="1">
    <source>
        <dbReference type="SAM" id="Phobius"/>
    </source>
</evidence>
<name>H6N1D0_GORPV</name>
<dbReference type="HOGENOM" id="CLU_113726_1_0_11"/>
<feature type="transmembrane region" description="Helical" evidence="1">
    <location>
        <begin position="12"/>
        <end position="39"/>
    </location>
</feature>
<dbReference type="eggNOG" id="ENOG50348SE">
    <property type="taxonomic scope" value="Bacteria"/>
</dbReference>
<dbReference type="EMBL" id="CP003119">
    <property type="protein sequence ID" value="AFA72141.1"/>
    <property type="molecule type" value="Genomic_DNA"/>
</dbReference>
<keyword evidence="1" id="KW-0812">Transmembrane</keyword>
<accession>H6N1D0</accession>
<gene>
    <name evidence="2" type="ordered locus">GPOL_c10790</name>
</gene>
<sequence length="100" mass="10718">MSEERKPQVGMGSLLASIGLYTLARLVLVVVVAAIIIGIGKLAGVNVPLLVAAVFGVLIALPLGMVVFKSLRTRVNTQISAVDEQRRKRHDELQSKLRGS</sequence>
<evidence type="ECO:0000313" key="3">
    <source>
        <dbReference type="Proteomes" id="UP000009154"/>
    </source>
</evidence>
<dbReference type="AlphaFoldDB" id="H6N1D0"/>
<protein>
    <recommendedName>
        <fullName evidence="4">DUF4229 domain-containing protein</fullName>
    </recommendedName>
</protein>
<dbReference type="InterPro" id="IPR025323">
    <property type="entry name" value="DUF4229"/>
</dbReference>